<dbReference type="EMBL" id="JBHSQJ010000084">
    <property type="protein sequence ID" value="MFC5909691.1"/>
    <property type="molecule type" value="Genomic_DNA"/>
</dbReference>
<name>A0ABW1G4T5_9ACTN</name>
<evidence type="ECO:0000256" key="3">
    <source>
        <dbReference type="ARBA" id="ARBA00023002"/>
    </source>
</evidence>
<evidence type="ECO:0000313" key="6">
    <source>
        <dbReference type="Proteomes" id="UP001596174"/>
    </source>
</evidence>
<dbReference type="SMART" id="SM00861">
    <property type="entry name" value="Transket_pyr"/>
    <property type="match status" value="1"/>
</dbReference>
<evidence type="ECO:0000256" key="2">
    <source>
        <dbReference type="ARBA" id="ARBA00012277"/>
    </source>
</evidence>
<dbReference type="Gene3D" id="3.40.50.970">
    <property type="match status" value="1"/>
</dbReference>
<dbReference type="InterPro" id="IPR005475">
    <property type="entry name" value="Transketolase-like_Pyr-bd"/>
</dbReference>
<evidence type="ECO:0000313" key="5">
    <source>
        <dbReference type="EMBL" id="MFC5909691.1"/>
    </source>
</evidence>
<dbReference type="PANTHER" id="PTHR42980:SF1">
    <property type="entry name" value="2-OXOISOVALERATE DEHYDROGENASE SUBUNIT BETA, MITOCHONDRIAL"/>
    <property type="match status" value="1"/>
</dbReference>
<sequence>MAVEQFTMVKALNEALRRSLDENPKTLVMGEDVGRLGGVFRVTDGLHKDFGDERVIDTPLAESGIVGTAIGLALRGYRPVVEIQFDGFVYPAFDQIVTQLAKMHARALGQVRLPVTIRIPYGGGIGAVEHHSESHEAYFVHTAGLKVVSPSNPVDAHWMLRQAIASDDPVIFLEPKRRYWDKAQLDPTGSPLHPLHAARVVRPGRDLTLIAYGPMVKVCLEAADAAAEEGRQIEVVDLRSLSPIDFDTVAESVARTGRAVVVHEAPVFMGLGAELAARITERCFYSLEAPVLRVGGYHAPYPPSRVEETYLPDLDRVLDGVDRALAF</sequence>
<proteinExistence type="predicted"/>
<accession>A0ABW1G4T5</accession>
<dbReference type="RefSeq" id="WP_380585701.1">
    <property type="nucleotide sequence ID" value="NZ_JBHSQJ010000084.1"/>
</dbReference>
<comment type="cofactor">
    <cofactor evidence="1">
        <name>thiamine diphosphate</name>
        <dbReference type="ChEBI" id="CHEBI:58937"/>
    </cofactor>
</comment>
<dbReference type="EC" id="1.2.4.4" evidence="2"/>
<gene>
    <name evidence="5" type="ORF">ACFP3V_21055</name>
</gene>
<evidence type="ECO:0000256" key="1">
    <source>
        <dbReference type="ARBA" id="ARBA00001964"/>
    </source>
</evidence>
<dbReference type="InterPro" id="IPR033248">
    <property type="entry name" value="Transketolase_C"/>
</dbReference>
<reference evidence="6" key="1">
    <citation type="journal article" date="2019" name="Int. J. Syst. Evol. Microbiol.">
        <title>The Global Catalogue of Microorganisms (GCM) 10K type strain sequencing project: providing services to taxonomists for standard genome sequencing and annotation.</title>
        <authorList>
            <consortium name="The Broad Institute Genomics Platform"/>
            <consortium name="The Broad Institute Genome Sequencing Center for Infectious Disease"/>
            <person name="Wu L."/>
            <person name="Ma J."/>
        </authorList>
    </citation>
    <scope>NUCLEOTIDE SEQUENCE [LARGE SCALE GENOMIC DNA]</scope>
    <source>
        <strain evidence="6">JCM 4816</strain>
    </source>
</reference>
<comment type="caution">
    <text evidence="5">The sequence shown here is derived from an EMBL/GenBank/DDBJ whole genome shotgun (WGS) entry which is preliminary data.</text>
</comment>
<dbReference type="InterPro" id="IPR029061">
    <property type="entry name" value="THDP-binding"/>
</dbReference>
<dbReference type="GO" id="GO:0016491">
    <property type="term" value="F:oxidoreductase activity"/>
    <property type="evidence" value="ECO:0007669"/>
    <property type="project" value="UniProtKB-KW"/>
</dbReference>
<keyword evidence="6" id="KW-1185">Reference proteome</keyword>
<dbReference type="CDD" id="cd07036">
    <property type="entry name" value="TPP_PYR_E1-PDHc-beta_like"/>
    <property type="match status" value="1"/>
</dbReference>
<feature type="domain" description="Transketolase-like pyrimidine-binding" evidence="4">
    <location>
        <begin position="6"/>
        <end position="181"/>
    </location>
</feature>
<protein>
    <recommendedName>
        <fullName evidence="2">3-methyl-2-oxobutanoate dehydrogenase (2-methylpropanoyl-transferring)</fullName>
        <ecNumber evidence="2">1.2.4.4</ecNumber>
    </recommendedName>
</protein>
<dbReference type="SUPFAM" id="SSF52922">
    <property type="entry name" value="TK C-terminal domain-like"/>
    <property type="match status" value="1"/>
</dbReference>
<dbReference type="Pfam" id="PF02779">
    <property type="entry name" value="Transket_pyr"/>
    <property type="match status" value="1"/>
</dbReference>
<dbReference type="Proteomes" id="UP001596174">
    <property type="component" value="Unassembled WGS sequence"/>
</dbReference>
<dbReference type="PANTHER" id="PTHR42980">
    <property type="entry name" value="2-OXOISOVALERATE DEHYDROGENASE SUBUNIT BETA-RELATED"/>
    <property type="match status" value="1"/>
</dbReference>
<dbReference type="Gene3D" id="3.40.50.920">
    <property type="match status" value="1"/>
</dbReference>
<keyword evidence="3 5" id="KW-0560">Oxidoreductase</keyword>
<organism evidence="5 6">
    <name type="scientific">Streptacidiphilus monticola</name>
    <dbReference type="NCBI Taxonomy" id="2161674"/>
    <lineage>
        <taxon>Bacteria</taxon>
        <taxon>Bacillati</taxon>
        <taxon>Actinomycetota</taxon>
        <taxon>Actinomycetes</taxon>
        <taxon>Kitasatosporales</taxon>
        <taxon>Streptomycetaceae</taxon>
        <taxon>Streptacidiphilus</taxon>
    </lineage>
</organism>
<dbReference type="Pfam" id="PF02780">
    <property type="entry name" value="Transketolase_C"/>
    <property type="match status" value="1"/>
</dbReference>
<evidence type="ECO:0000259" key="4">
    <source>
        <dbReference type="SMART" id="SM00861"/>
    </source>
</evidence>
<dbReference type="SUPFAM" id="SSF52518">
    <property type="entry name" value="Thiamin diphosphate-binding fold (THDP-binding)"/>
    <property type="match status" value="1"/>
</dbReference>
<dbReference type="InterPro" id="IPR009014">
    <property type="entry name" value="Transketo_C/PFOR_II"/>
</dbReference>